<dbReference type="HOGENOM" id="CLU_128080_0_0_0"/>
<protein>
    <submittedName>
        <fullName evidence="2">PilT protein domain protein</fullName>
    </submittedName>
</protein>
<evidence type="ECO:0000259" key="1">
    <source>
        <dbReference type="Pfam" id="PF01850"/>
    </source>
</evidence>
<dbReference type="RefSeq" id="WP_013177441.1">
    <property type="nucleotide sequence ID" value="NC_014221.1"/>
</dbReference>
<dbReference type="STRING" id="649638.Trad_0938"/>
<dbReference type="OrthoDB" id="9792015at2"/>
<sequence>MSVSPEFVDTNILLYAVDHSEPEKQARAAALLSRLWEARSGCLSVQVLQEFYVNATRKLSKPLDVPTARQAVEDYSLWVVHAPTSASVLAAIDLQAAHQLSFWDAMVLNSALELGASTLWSEDLNAGQYYGDTVVRSPFV</sequence>
<organism evidence="2 3">
    <name type="scientific">Truepera radiovictrix (strain DSM 17093 / CIP 108686 / LMG 22925 / RQ-24)</name>
    <dbReference type="NCBI Taxonomy" id="649638"/>
    <lineage>
        <taxon>Bacteria</taxon>
        <taxon>Thermotogati</taxon>
        <taxon>Deinococcota</taxon>
        <taxon>Deinococci</taxon>
        <taxon>Trueperales</taxon>
        <taxon>Trueperaceae</taxon>
        <taxon>Truepera</taxon>
    </lineage>
</organism>
<dbReference type="AlphaFoldDB" id="D7CUS9"/>
<reference evidence="2 3" key="2">
    <citation type="journal article" date="2011" name="Stand. Genomic Sci.">
        <title>Complete genome sequence of Truepera radiovictrix type strain (RQ-24).</title>
        <authorList>
            <person name="Ivanova N."/>
            <person name="Rohde C."/>
            <person name="Munk C."/>
            <person name="Nolan M."/>
            <person name="Lucas S."/>
            <person name="Del Rio T.G."/>
            <person name="Tice H."/>
            <person name="Deshpande S."/>
            <person name="Cheng J.F."/>
            <person name="Tapia R."/>
            <person name="Han C."/>
            <person name="Goodwin L."/>
            <person name="Pitluck S."/>
            <person name="Liolios K."/>
            <person name="Mavromatis K."/>
            <person name="Mikhailova N."/>
            <person name="Pati A."/>
            <person name="Chen A."/>
            <person name="Palaniappan K."/>
            <person name="Land M."/>
            <person name="Hauser L."/>
            <person name="Chang Y.J."/>
            <person name="Jeffries C.D."/>
            <person name="Brambilla E."/>
            <person name="Rohde M."/>
            <person name="Goker M."/>
            <person name="Tindall B.J."/>
            <person name="Woyke T."/>
            <person name="Bristow J."/>
            <person name="Eisen J.A."/>
            <person name="Markowitz V."/>
            <person name="Hugenholtz P."/>
            <person name="Kyrpides N.C."/>
            <person name="Klenk H.P."/>
            <person name="Lapidus A."/>
        </authorList>
    </citation>
    <scope>NUCLEOTIDE SEQUENCE [LARGE SCALE GENOMIC DNA]</scope>
    <source>
        <strain evidence="3">DSM 17093 / CIP 108686 / LMG 22925 / RQ-24</strain>
    </source>
</reference>
<dbReference type="eggNOG" id="COG5573">
    <property type="taxonomic scope" value="Bacteria"/>
</dbReference>
<evidence type="ECO:0000313" key="2">
    <source>
        <dbReference type="EMBL" id="ADI14070.1"/>
    </source>
</evidence>
<dbReference type="CDD" id="cd18692">
    <property type="entry name" value="PIN_VapC-like"/>
    <property type="match status" value="1"/>
</dbReference>
<dbReference type="Pfam" id="PF01850">
    <property type="entry name" value="PIN"/>
    <property type="match status" value="1"/>
</dbReference>
<proteinExistence type="predicted"/>
<dbReference type="InterPro" id="IPR029060">
    <property type="entry name" value="PIN-like_dom_sf"/>
</dbReference>
<dbReference type="KEGG" id="tra:Trad_0938"/>
<dbReference type="SUPFAM" id="SSF88723">
    <property type="entry name" value="PIN domain-like"/>
    <property type="match status" value="1"/>
</dbReference>
<name>D7CUS9_TRURR</name>
<reference evidence="3" key="1">
    <citation type="submission" date="2010-05" db="EMBL/GenBank/DDBJ databases">
        <title>The complete genome of Truepera radiovictris DSM 17093.</title>
        <authorList>
            <consortium name="US DOE Joint Genome Institute (JGI-PGF)"/>
            <person name="Lucas S."/>
            <person name="Copeland A."/>
            <person name="Lapidus A."/>
            <person name="Glavina del Rio T."/>
            <person name="Dalin E."/>
            <person name="Tice H."/>
            <person name="Bruce D."/>
            <person name="Goodwin L."/>
            <person name="Pitluck S."/>
            <person name="Kyrpides N."/>
            <person name="Mavromatis K."/>
            <person name="Ovchinnikova G."/>
            <person name="Munk A.C."/>
            <person name="Detter J.C."/>
            <person name="Han C."/>
            <person name="Tapia R."/>
            <person name="Land M."/>
            <person name="Hauser L."/>
            <person name="Markowitz V."/>
            <person name="Cheng J.-F."/>
            <person name="Hugenholtz P."/>
            <person name="Woyke T."/>
            <person name="Wu D."/>
            <person name="Tindall B."/>
            <person name="Pomrenke H.G."/>
            <person name="Brambilla E."/>
            <person name="Klenk H.-P."/>
            <person name="Eisen J.A."/>
        </authorList>
    </citation>
    <scope>NUCLEOTIDE SEQUENCE [LARGE SCALE GENOMIC DNA]</scope>
    <source>
        <strain evidence="3">DSM 17093 / CIP 108686 / LMG 22925 / RQ-24</strain>
    </source>
</reference>
<accession>D7CUS9</accession>
<dbReference type="InterPro" id="IPR002716">
    <property type="entry name" value="PIN_dom"/>
</dbReference>
<dbReference type="EMBL" id="CP002049">
    <property type="protein sequence ID" value="ADI14070.1"/>
    <property type="molecule type" value="Genomic_DNA"/>
</dbReference>
<feature type="domain" description="PIN" evidence="1">
    <location>
        <begin position="7"/>
        <end position="125"/>
    </location>
</feature>
<dbReference type="Gene3D" id="3.40.50.1010">
    <property type="entry name" value="5'-nuclease"/>
    <property type="match status" value="1"/>
</dbReference>
<dbReference type="Proteomes" id="UP000000379">
    <property type="component" value="Chromosome"/>
</dbReference>
<gene>
    <name evidence="2" type="ordered locus">Trad_0938</name>
</gene>
<evidence type="ECO:0000313" key="3">
    <source>
        <dbReference type="Proteomes" id="UP000000379"/>
    </source>
</evidence>
<keyword evidence="3" id="KW-1185">Reference proteome</keyword>